<comment type="caution">
    <text evidence="2">The sequence shown here is derived from an EMBL/GenBank/DDBJ whole genome shotgun (WGS) entry which is preliminary data.</text>
</comment>
<reference evidence="2" key="2">
    <citation type="submission" date="2021-04" db="EMBL/GenBank/DDBJ databases">
        <authorList>
            <person name="Gilroy R."/>
        </authorList>
    </citation>
    <scope>NUCLEOTIDE SEQUENCE</scope>
    <source>
        <strain evidence="2">ChiSxjej6B18-287</strain>
    </source>
</reference>
<feature type="transmembrane region" description="Helical" evidence="1">
    <location>
        <begin position="134"/>
        <end position="156"/>
    </location>
</feature>
<sequence>MLENGSRKHRDFIGYEYKEVSAEPGQISFLIDGYENFGWEVDENIVQYGSDRFSEKTRASHHRKIMLRLKRNRKIVNKMELTRLQRNFEACVAEIKNLEKEKTSRPGIQALSVGIIGTAFMAGSTFAVTADPPLILLCIILAVPGFLGWIFPFFLYKWGVRKQTEKMNPLIEAKYDEIYEICEKGNKLLN</sequence>
<proteinExistence type="predicted"/>
<evidence type="ECO:0000313" key="2">
    <source>
        <dbReference type="EMBL" id="HJC11640.1"/>
    </source>
</evidence>
<reference evidence="2" key="1">
    <citation type="journal article" date="2021" name="PeerJ">
        <title>Extensive microbial diversity within the chicken gut microbiome revealed by metagenomics and culture.</title>
        <authorList>
            <person name="Gilroy R."/>
            <person name="Ravi A."/>
            <person name="Getino M."/>
            <person name="Pursley I."/>
            <person name="Horton D.L."/>
            <person name="Alikhan N.F."/>
            <person name="Baker D."/>
            <person name="Gharbi K."/>
            <person name="Hall N."/>
            <person name="Watson M."/>
            <person name="Adriaenssens E.M."/>
            <person name="Foster-Nyarko E."/>
            <person name="Jarju S."/>
            <person name="Secka A."/>
            <person name="Antonio M."/>
            <person name="Oren A."/>
            <person name="Chaudhuri R.R."/>
            <person name="La Ragione R."/>
            <person name="Hildebrand F."/>
            <person name="Pallen M.J."/>
        </authorList>
    </citation>
    <scope>NUCLEOTIDE SEQUENCE</scope>
    <source>
        <strain evidence="2">ChiSxjej6B18-287</strain>
    </source>
</reference>
<evidence type="ECO:0000256" key="1">
    <source>
        <dbReference type="SAM" id="Phobius"/>
    </source>
</evidence>
<evidence type="ECO:0008006" key="4">
    <source>
        <dbReference type="Google" id="ProtNLM"/>
    </source>
</evidence>
<dbReference type="EMBL" id="DWWV01000174">
    <property type="protein sequence ID" value="HJC11640.1"/>
    <property type="molecule type" value="Genomic_DNA"/>
</dbReference>
<evidence type="ECO:0000313" key="3">
    <source>
        <dbReference type="Proteomes" id="UP000823893"/>
    </source>
</evidence>
<accession>A0A9D2SLX0</accession>
<keyword evidence="1" id="KW-0472">Membrane</keyword>
<gene>
    <name evidence="2" type="ORF">H9935_12730</name>
</gene>
<organism evidence="2 3">
    <name type="scientific">Candidatus Blautia merdigallinarum</name>
    <dbReference type="NCBI Taxonomy" id="2838495"/>
    <lineage>
        <taxon>Bacteria</taxon>
        <taxon>Bacillati</taxon>
        <taxon>Bacillota</taxon>
        <taxon>Clostridia</taxon>
        <taxon>Lachnospirales</taxon>
        <taxon>Lachnospiraceae</taxon>
        <taxon>Blautia</taxon>
    </lineage>
</organism>
<keyword evidence="1" id="KW-0812">Transmembrane</keyword>
<dbReference type="AlphaFoldDB" id="A0A9D2SLX0"/>
<protein>
    <recommendedName>
        <fullName evidence="4">DUF2812 domain-containing protein</fullName>
    </recommendedName>
</protein>
<keyword evidence="1" id="KW-1133">Transmembrane helix</keyword>
<name>A0A9D2SLX0_9FIRM</name>
<feature type="transmembrane region" description="Helical" evidence="1">
    <location>
        <begin position="110"/>
        <end position="128"/>
    </location>
</feature>
<dbReference type="Proteomes" id="UP000823893">
    <property type="component" value="Unassembled WGS sequence"/>
</dbReference>